<reference evidence="1 2" key="1">
    <citation type="submission" date="2023-02" db="EMBL/GenBank/DDBJ databases">
        <title>LHISI_Scaffold_Assembly.</title>
        <authorList>
            <person name="Stuart O.P."/>
            <person name="Cleave R."/>
            <person name="Magrath M.J.L."/>
            <person name="Mikheyev A.S."/>
        </authorList>
    </citation>
    <scope>NUCLEOTIDE SEQUENCE [LARGE SCALE GENOMIC DNA]</scope>
    <source>
        <strain evidence="1">Daus_M_001</strain>
        <tissue evidence="1">Leg muscle</tissue>
    </source>
</reference>
<evidence type="ECO:0000313" key="1">
    <source>
        <dbReference type="EMBL" id="KAJ8883476.1"/>
    </source>
</evidence>
<accession>A0ABQ9HH47</accession>
<comment type="caution">
    <text evidence="1">The sequence shown here is derived from an EMBL/GenBank/DDBJ whole genome shotgun (WGS) entry which is preliminary data.</text>
</comment>
<protein>
    <submittedName>
        <fullName evidence="1">Uncharacterized protein</fullName>
    </submittedName>
</protein>
<gene>
    <name evidence="1" type="ORF">PR048_015320</name>
</gene>
<dbReference type="EMBL" id="JARBHB010000005">
    <property type="protein sequence ID" value="KAJ8883476.1"/>
    <property type="molecule type" value="Genomic_DNA"/>
</dbReference>
<dbReference type="Proteomes" id="UP001159363">
    <property type="component" value="Chromosome 4"/>
</dbReference>
<keyword evidence="2" id="KW-1185">Reference proteome</keyword>
<sequence>MESKLYAVISDVIRNCFFTISEVATFFRGSEQRTKILKDGLEATGIPNCAIHNCNDTQWVERQDCVAVFSASFLSIVQALELLIERGLGDLTARTKSSGLHSNLCSLDSLSHF</sequence>
<organism evidence="1 2">
    <name type="scientific">Dryococelus australis</name>
    <dbReference type="NCBI Taxonomy" id="614101"/>
    <lineage>
        <taxon>Eukaryota</taxon>
        <taxon>Metazoa</taxon>
        <taxon>Ecdysozoa</taxon>
        <taxon>Arthropoda</taxon>
        <taxon>Hexapoda</taxon>
        <taxon>Insecta</taxon>
        <taxon>Pterygota</taxon>
        <taxon>Neoptera</taxon>
        <taxon>Polyneoptera</taxon>
        <taxon>Phasmatodea</taxon>
        <taxon>Verophasmatodea</taxon>
        <taxon>Anareolatae</taxon>
        <taxon>Phasmatidae</taxon>
        <taxon>Eurycanthinae</taxon>
        <taxon>Dryococelus</taxon>
    </lineage>
</organism>
<evidence type="ECO:0000313" key="2">
    <source>
        <dbReference type="Proteomes" id="UP001159363"/>
    </source>
</evidence>
<proteinExistence type="predicted"/>
<name>A0ABQ9HH47_9NEOP</name>